<dbReference type="RefSeq" id="WP_015616633.1">
    <property type="nucleotide sequence ID" value="NC_021182.1"/>
</dbReference>
<dbReference type="KEGG" id="cpas:Clopa_3566"/>
<dbReference type="OrthoDB" id="2087382at2"/>
<dbReference type="Proteomes" id="UP000013523">
    <property type="component" value="Chromosome"/>
</dbReference>
<accession>R4KFG3</accession>
<gene>
    <name evidence="1" type="ORF">Clopa_3566</name>
</gene>
<evidence type="ECO:0000313" key="1">
    <source>
        <dbReference type="EMBL" id="AGK98350.1"/>
    </source>
</evidence>
<dbReference type="EMBL" id="CP003261">
    <property type="protein sequence ID" value="AGK98350.1"/>
    <property type="molecule type" value="Genomic_DNA"/>
</dbReference>
<reference evidence="1 2" key="1">
    <citation type="submission" date="2012-01" db="EMBL/GenBank/DDBJ databases">
        <title>Complete sequence of chromosome of Clostridium pasteurianum BC1.</title>
        <authorList>
            <consortium name="US DOE Joint Genome Institute"/>
            <person name="Lucas S."/>
            <person name="Han J."/>
            <person name="Lapidus A."/>
            <person name="Cheng J.-F."/>
            <person name="Goodwin L."/>
            <person name="Pitluck S."/>
            <person name="Peters L."/>
            <person name="Mikhailova N."/>
            <person name="Teshima H."/>
            <person name="Detter J.C."/>
            <person name="Han C."/>
            <person name="Tapia R."/>
            <person name="Land M."/>
            <person name="Hauser L."/>
            <person name="Kyrpides N."/>
            <person name="Ivanova N."/>
            <person name="Pagani I."/>
            <person name="Dunn J."/>
            <person name="Taghavi S."/>
            <person name="Francis A."/>
            <person name="van der Lelie D."/>
            <person name="Woyke T."/>
        </authorList>
    </citation>
    <scope>NUCLEOTIDE SEQUENCE [LARGE SCALE GENOMIC DNA]</scope>
    <source>
        <strain evidence="1 2">BC1</strain>
    </source>
</reference>
<dbReference type="AlphaFoldDB" id="R4KFG3"/>
<organism evidence="1 2">
    <name type="scientific">Clostridium pasteurianum BC1</name>
    <dbReference type="NCBI Taxonomy" id="86416"/>
    <lineage>
        <taxon>Bacteria</taxon>
        <taxon>Bacillati</taxon>
        <taxon>Bacillota</taxon>
        <taxon>Clostridia</taxon>
        <taxon>Eubacteriales</taxon>
        <taxon>Clostridiaceae</taxon>
        <taxon>Clostridium</taxon>
    </lineage>
</organism>
<name>R4KFG3_CLOPA</name>
<dbReference type="HOGENOM" id="CLU_2804908_0_0_9"/>
<evidence type="ECO:0000313" key="2">
    <source>
        <dbReference type="Proteomes" id="UP000013523"/>
    </source>
</evidence>
<sequence>MNLSRIQLSILFLQLSTLTLNLNAIFVKKTTDSTSHIISACIEVAILILSFKTWHDCNIKKKNSNHN</sequence>
<proteinExistence type="predicted"/>
<protein>
    <submittedName>
        <fullName evidence="1">Uncharacterized protein</fullName>
    </submittedName>
</protein>
<keyword evidence="2" id="KW-1185">Reference proteome</keyword>